<dbReference type="Gramene" id="AET7Gv21336100.6">
    <property type="protein sequence ID" value="AET7Gv21336100.6"/>
    <property type="gene ID" value="AET7Gv21336100"/>
</dbReference>
<accession>A0A453TC11</accession>
<feature type="region of interest" description="Disordered" evidence="1">
    <location>
        <begin position="1"/>
        <end position="20"/>
    </location>
</feature>
<reference evidence="3" key="1">
    <citation type="journal article" date="2014" name="Science">
        <title>Ancient hybridizations among the ancestral genomes of bread wheat.</title>
        <authorList>
            <consortium name="International Wheat Genome Sequencing Consortium,"/>
            <person name="Marcussen T."/>
            <person name="Sandve S.R."/>
            <person name="Heier L."/>
            <person name="Spannagl M."/>
            <person name="Pfeifer M."/>
            <person name="Jakobsen K.S."/>
            <person name="Wulff B.B."/>
            <person name="Steuernagel B."/>
            <person name="Mayer K.F."/>
            <person name="Olsen O.A."/>
        </authorList>
    </citation>
    <scope>NUCLEOTIDE SEQUENCE [LARGE SCALE GENOMIC DNA]</scope>
    <source>
        <strain evidence="3">cv. AL8/78</strain>
    </source>
</reference>
<dbReference type="PANTHER" id="PTHR47482:SF5">
    <property type="entry name" value="FAR1 DOMAIN-CONTAINING PROTEIN"/>
    <property type="match status" value="1"/>
</dbReference>
<organism evidence="2 3">
    <name type="scientific">Aegilops tauschii subsp. strangulata</name>
    <name type="common">Goatgrass</name>
    <dbReference type="NCBI Taxonomy" id="200361"/>
    <lineage>
        <taxon>Eukaryota</taxon>
        <taxon>Viridiplantae</taxon>
        <taxon>Streptophyta</taxon>
        <taxon>Embryophyta</taxon>
        <taxon>Tracheophyta</taxon>
        <taxon>Spermatophyta</taxon>
        <taxon>Magnoliopsida</taxon>
        <taxon>Liliopsida</taxon>
        <taxon>Poales</taxon>
        <taxon>Poaceae</taxon>
        <taxon>BOP clade</taxon>
        <taxon>Pooideae</taxon>
        <taxon>Triticodae</taxon>
        <taxon>Triticeae</taxon>
        <taxon>Triticinae</taxon>
        <taxon>Aegilops</taxon>
    </lineage>
</organism>
<dbReference type="PANTHER" id="PTHR47482">
    <property type="entry name" value="OS11G0632001 PROTEIN"/>
    <property type="match status" value="1"/>
</dbReference>
<dbReference type="EnsemblPlants" id="AET7Gv21336100.6">
    <property type="protein sequence ID" value="AET7Gv21336100.6"/>
    <property type="gene ID" value="AET7Gv21336100"/>
</dbReference>
<evidence type="ECO:0008006" key="4">
    <source>
        <dbReference type="Google" id="ProtNLM"/>
    </source>
</evidence>
<reference evidence="2" key="3">
    <citation type="journal article" date="2017" name="Nature">
        <title>Genome sequence of the progenitor of the wheat D genome Aegilops tauschii.</title>
        <authorList>
            <person name="Luo M.C."/>
            <person name="Gu Y.Q."/>
            <person name="Puiu D."/>
            <person name="Wang H."/>
            <person name="Twardziok S.O."/>
            <person name="Deal K.R."/>
            <person name="Huo N."/>
            <person name="Zhu T."/>
            <person name="Wang L."/>
            <person name="Wang Y."/>
            <person name="McGuire P.E."/>
            <person name="Liu S."/>
            <person name="Long H."/>
            <person name="Ramasamy R.K."/>
            <person name="Rodriguez J.C."/>
            <person name="Van S.L."/>
            <person name="Yuan L."/>
            <person name="Wang Z."/>
            <person name="Xia Z."/>
            <person name="Xiao L."/>
            <person name="Anderson O.D."/>
            <person name="Ouyang S."/>
            <person name="Liang Y."/>
            <person name="Zimin A.V."/>
            <person name="Pertea G."/>
            <person name="Qi P."/>
            <person name="Bennetzen J.L."/>
            <person name="Dai X."/>
            <person name="Dawson M.W."/>
            <person name="Muller H.G."/>
            <person name="Kugler K."/>
            <person name="Rivarola-Duarte L."/>
            <person name="Spannagl M."/>
            <person name="Mayer K.F.X."/>
            <person name="Lu F.H."/>
            <person name="Bevan M.W."/>
            <person name="Leroy P."/>
            <person name="Li P."/>
            <person name="You F.M."/>
            <person name="Sun Q."/>
            <person name="Liu Z."/>
            <person name="Lyons E."/>
            <person name="Wicker T."/>
            <person name="Salzberg S.L."/>
            <person name="Devos K.M."/>
            <person name="Dvorak J."/>
        </authorList>
    </citation>
    <scope>NUCLEOTIDE SEQUENCE [LARGE SCALE GENOMIC DNA]</scope>
    <source>
        <strain evidence="2">cv. AL8/78</strain>
    </source>
</reference>
<dbReference type="AlphaFoldDB" id="A0A453TC11"/>
<keyword evidence="3" id="KW-1185">Reference proteome</keyword>
<feature type="compositionally biased region" description="Polar residues" evidence="1">
    <location>
        <begin position="1"/>
        <end position="11"/>
    </location>
</feature>
<name>A0A453TC11_AEGTS</name>
<evidence type="ECO:0000313" key="2">
    <source>
        <dbReference type="EnsemblPlants" id="AET7Gv21336100.6"/>
    </source>
</evidence>
<protein>
    <recommendedName>
        <fullName evidence="4">FAR1 domain-containing protein</fullName>
    </recommendedName>
</protein>
<evidence type="ECO:0000256" key="1">
    <source>
        <dbReference type="SAM" id="MobiDB-lite"/>
    </source>
</evidence>
<dbReference type="Proteomes" id="UP000015105">
    <property type="component" value="Chromosome 7D"/>
</dbReference>
<sequence length="162" mass="18013">EPPISPDSSGFSRHPGAMGTVREFVEDDPSGRFADLLDTVEGVVPDGSDSDEKKSTRAENIYVTMDDKVGWVSRKRRDVMPDERSTSADRVIALEKALTGFADNHSETVVIPSVGLTFDSINEAYEFYNLYSWETGFGVRYAKSRSNVKGTKCMQEFVCCYS</sequence>
<reference evidence="2" key="4">
    <citation type="submission" date="2019-03" db="UniProtKB">
        <authorList>
            <consortium name="EnsemblPlants"/>
        </authorList>
    </citation>
    <scope>IDENTIFICATION</scope>
</reference>
<evidence type="ECO:0000313" key="3">
    <source>
        <dbReference type="Proteomes" id="UP000015105"/>
    </source>
</evidence>
<reference evidence="3" key="2">
    <citation type="journal article" date="2017" name="Nat. Plants">
        <title>The Aegilops tauschii genome reveals multiple impacts of transposons.</title>
        <authorList>
            <person name="Zhao G."/>
            <person name="Zou C."/>
            <person name="Li K."/>
            <person name="Wang K."/>
            <person name="Li T."/>
            <person name="Gao L."/>
            <person name="Zhang X."/>
            <person name="Wang H."/>
            <person name="Yang Z."/>
            <person name="Liu X."/>
            <person name="Jiang W."/>
            <person name="Mao L."/>
            <person name="Kong X."/>
            <person name="Jiao Y."/>
            <person name="Jia J."/>
        </authorList>
    </citation>
    <scope>NUCLEOTIDE SEQUENCE [LARGE SCALE GENOMIC DNA]</scope>
    <source>
        <strain evidence="3">cv. AL8/78</strain>
    </source>
</reference>
<proteinExistence type="predicted"/>
<reference evidence="2" key="5">
    <citation type="journal article" date="2021" name="G3 (Bethesda)">
        <title>Aegilops tauschii genome assembly Aet v5.0 features greater sequence contiguity and improved annotation.</title>
        <authorList>
            <person name="Wang L."/>
            <person name="Zhu T."/>
            <person name="Rodriguez J.C."/>
            <person name="Deal K.R."/>
            <person name="Dubcovsky J."/>
            <person name="McGuire P.E."/>
            <person name="Lux T."/>
            <person name="Spannagl M."/>
            <person name="Mayer K.F.X."/>
            <person name="Baldrich P."/>
            <person name="Meyers B.C."/>
            <person name="Huo N."/>
            <person name="Gu Y.Q."/>
            <person name="Zhou H."/>
            <person name="Devos K.M."/>
            <person name="Bennetzen J.L."/>
            <person name="Unver T."/>
            <person name="Budak H."/>
            <person name="Gulick P.J."/>
            <person name="Galiba G."/>
            <person name="Kalapos B."/>
            <person name="Nelson D.R."/>
            <person name="Li P."/>
            <person name="You F.M."/>
            <person name="Luo M.C."/>
            <person name="Dvorak J."/>
        </authorList>
    </citation>
    <scope>NUCLEOTIDE SEQUENCE [LARGE SCALE GENOMIC DNA]</scope>
    <source>
        <strain evidence="2">cv. AL8/78</strain>
    </source>
</reference>